<dbReference type="GO" id="GO:0043190">
    <property type="term" value="C:ATP-binding cassette (ABC) transporter complex"/>
    <property type="evidence" value="ECO:0007669"/>
    <property type="project" value="InterPro"/>
</dbReference>
<protein>
    <submittedName>
        <fullName evidence="7">Extracellular solute-binding protein family 5</fullName>
    </submittedName>
</protein>
<dbReference type="FunFam" id="3.90.76.10:FF:000001">
    <property type="entry name" value="Oligopeptide ABC transporter substrate-binding protein"/>
    <property type="match status" value="1"/>
</dbReference>
<reference evidence="7" key="1">
    <citation type="journal article" date="2015" name="PeerJ">
        <title>First genomic representation of candidate bacterial phylum KSB3 points to enhanced environmental sensing as a trigger of wastewater bulking.</title>
        <authorList>
            <person name="Sekiguchi Y."/>
            <person name="Ohashi A."/>
            <person name="Parks D.H."/>
            <person name="Yamauchi T."/>
            <person name="Tyson G.W."/>
            <person name="Hugenholtz P."/>
        </authorList>
    </citation>
    <scope>NUCLEOTIDE SEQUENCE [LARGE SCALE GENOMIC DNA]</scope>
</reference>
<evidence type="ECO:0000256" key="5">
    <source>
        <dbReference type="SAM" id="SignalP"/>
    </source>
</evidence>
<dbReference type="PANTHER" id="PTHR30290:SF10">
    <property type="entry name" value="PERIPLASMIC OLIGOPEPTIDE-BINDING PROTEIN-RELATED"/>
    <property type="match status" value="1"/>
</dbReference>
<dbReference type="eggNOG" id="COG4166">
    <property type="taxonomic scope" value="Bacteria"/>
</dbReference>
<keyword evidence="8" id="KW-1185">Reference proteome</keyword>
<dbReference type="InterPro" id="IPR039424">
    <property type="entry name" value="SBP_5"/>
</dbReference>
<evidence type="ECO:0000256" key="3">
    <source>
        <dbReference type="ARBA" id="ARBA00022448"/>
    </source>
</evidence>
<dbReference type="EMBL" id="DF820467">
    <property type="protein sequence ID" value="GAK58236.1"/>
    <property type="molecule type" value="Genomic_DNA"/>
</dbReference>
<dbReference type="AlphaFoldDB" id="A0A081C0Y1"/>
<dbReference type="Proteomes" id="UP000030661">
    <property type="component" value="Unassembled WGS sequence"/>
</dbReference>
<dbReference type="SUPFAM" id="SSF53850">
    <property type="entry name" value="Periplasmic binding protein-like II"/>
    <property type="match status" value="1"/>
</dbReference>
<keyword evidence="4 5" id="KW-0732">Signal</keyword>
<sequence>MKKYMLVLLVLCVFPAVVHALPPDALPESEQVLLYPLKLEAGTYIDYMKTIYNCLQGAAELAQEALMAFDKDLEVVPMGAEKWEVSEDGLIWTFHLRKELTWSDGKPITAPDYVFSLQRAVQQGYDFGWYWSFAAGLKNWSTVEKGELPVEELGIKALDDYTLEITTDTPKPYLLGVLTWLYPTPRHAVEAHGDEYATTAETMVCSGPFKLVEWVKGDHLTFVKNPDYKGLWQPSLEKVILKYGTFEPETGFPAYMNDETYRSDLNPGQLAFARESMADQLHSWPMFRIFYISFDTTTPPFNDIRVRKAFEYAFNREELCDTILKDMASPEYSPLMSGFPGYDPEAAKSLTKYDPEEAKRLMAEAGYPDGKGFPQLEMWLRGEDQMHPWQKPAASYMQAQFKEKLGVDIIPRVVEVKTFADTLNKHAHPLFLLAYQFDYVDPSNFMDLFLSGGRHAWSNAEYDALVKEADPMTDQEPRIQKYRQAEKILIEEAPSVFAFQQQYSAVWKPFLKGEGLEPNSKGIASWGDMWGKYVMTHIYIATH</sequence>
<dbReference type="GO" id="GO:0015833">
    <property type="term" value="P:peptide transport"/>
    <property type="evidence" value="ECO:0007669"/>
    <property type="project" value="TreeGrafter"/>
</dbReference>
<name>A0A081C0Y1_VECG1</name>
<dbReference type="PANTHER" id="PTHR30290">
    <property type="entry name" value="PERIPLASMIC BINDING COMPONENT OF ABC TRANSPORTER"/>
    <property type="match status" value="1"/>
</dbReference>
<keyword evidence="3" id="KW-0813">Transport</keyword>
<evidence type="ECO:0000256" key="4">
    <source>
        <dbReference type="ARBA" id="ARBA00022729"/>
    </source>
</evidence>
<evidence type="ECO:0000256" key="2">
    <source>
        <dbReference type="ARBA" id="ARBA00005695"/>
    </source>
</evidence>
<accession>A0A081C0Y1</accession>
<dbReference type="PIRSF" id="PIRSF002741">
    <property type="entry name" value="MppA"/>
    <property type="match status" value="1"/>
</dbReference>
<feature type="domain" description="Solute-binding protein family 5" evidence="6">
    <location>
        <begin position="74"/>
        <end position="454"/>
    </location>
</feature>
<dbReference type="STRING" id="1499967.U27_05209"/>
<dbReference type="GO" id="GO:0042597">
    <property type="term" value="C:periplasmic space"/>
    <property type="evidence" value="ECO:0007669"/>
    <property type="project" value="UniProtKB-ARBA"/>
</dbReference>
<dbReference type="Pfam" id="PF00496">
    <property type="entry name" value="SBP_bac_5"/>
    <property type="match status" value="1"/>
</dbReference>
<dbReference type="InterPro" id="IPR000914">
    <property type="entry name" value="SBP_5_dom"/>
</dbReference>
<gene>
    <name evidence="7" type="ORF">U27_05209</name>
</gene>
<comment type="subcellular location">
    <subcellularLocation>
        <location evidence="1">Cell envelope</location>
    </subcellularLocation>
</comment>
<evidence type="ECO:0000313" key="8">
    <source>
        <dbReference type="Proteomes" id="UP000030661"/>
    </source>
</evidence>
<dbReference type="GO" id="GO:1904680">
    <property type="term" value="F:peptide transmembrane transporter activity"/>
    <property type="evidence" value="ECO:0007669"/>
    <property type="project" value="TreeGrafter"/>
</dbReference>
<dbReference type="HOGENOM" id="CLU_017028_0_3_0"/>
<feature type="chain" id="PRO_5001755558" evidence="5">
    <location>
        <begin position="21"/>
        <end position="543"/>
    </location>
</feature>
<evidence type="ECO:0000256" key="1">
    <source>
        <dbReference type="ARBA" id="ARBA00004196"/>
    </source>
</evidence>
<comment type="similarity">
    <text evidence="2">Belongs to the bacterial solute-binding protein 5 family.</text>
</comment>
<feature type="signal peptide" evidence="5">
    <location>
        <begin position="1"/>
        <end position="20"/>
    </location>
</feature>
<evidence type="ECO:0000259" key="6">
    <source>
        <dbReference type="Pfam" id="PF00496"/>
    </source>
</evidence>
<organism evidence="7">
    <name type="scientific">Vecturithrix granuli</name>
    <dbReference type="NCBI Taxonomy" id="1499967"/>
    <lineage>
        <taxon>Bacteria</taxon>
        <taxon>Candidatus Moduliflexota</taxon>
        <taxon>Candidatus Vecturitrichia</taxon>
        <taxon>Candidatus Vecturitrichales</taxon>
        <taxon>Candidatus Vecturitrichaceae</taxon>
        <taxon>Candidatus Vecturithrix</taxon>
    </lineage>
</organism>
<evidence type="ECO:0000313" key="7">
    <source>
        <dbReference type="EMBL" id="GAK58236.1"/>
    </source>
</evidence>
<dbReference type="Gene3D" id="3.40.190.10">
    <property type="entry name" value="Periplasmic binding protein-like II"/>
    <property type="match status" value="1"/>
</dbReference>
<proteinExistence type="inferred from homology"/>
<dbReference type="Gene3D" id="3.90.76.10">
    <property type="entry name" value="Dipeptide-binding Protein, Domain 1"/>
    <property type="match status" value="1"/>
</dbReference>
<dbReference type="Gene3D" id="3.10.105.10">
    <property type="entry name" value="Dipeptide-binding Protein, Domain 3"/>
    <property type="match status" value="1"/>
</dbReference>
<dbReference type="GO" id="GO:0030313">
    <property type="term" value="C:cell envelope"/>
    <property type="evidence" value="ECO:0007669"/>
    <property type="project" value="UniProtKB-SubCell"/>
</dbReference>
<dbReference type="CDD" id="cd08504">
    <property type="entry name" value="PBP2_OppA"/>
    <property type="match status" value="1"/>
</dbReference>
<dbReference type="InterPro" id="IPR030678">
    <property type="entry name" value="Peptide/Ni-bd"/>
</dbReference>